<evidence type="ECO:0000256" key="2">
    <source>
        <dbReference type="ARBA" id="ARBA00006692"/>
    </source>
</evidence>
<comment type="cofactor">
    <cofactor evidence="1">
        <name>Mg(2+)</name>
        <dbReference type="ChEBI" id="CHEBI:18420"/>
    </cofactor>
</comment>
<keyword evidence="4" id="KW-0808">Transferase</keyword>
<evidence type="ECO:0000259" key="11">
    <source>
        <dbReference type="PROSITE" id="PS50011"/>
    </source>
</evidence>
<keyword evidence="3" id="KW-0723">Serine/threonine-protein kinase</keyword>
<feature type="compositionally biased region" description="Low complexity" evidence="10">
    <location>
        <begin position="527"/>
        <end position="555"/>
    </location>
</feature>
<dbReference type="InterPro" id="IPR000719">
    <property type="entry name" value="Prot_kinase_dom"/>
</dbReference>
<dbReference type="InterPro" id="IPR008271">
    <property type="entry name" value="Ser/Thr_kinase_AS"/>
</dbReference>
<dbReference type="PANTHER" id="PTHR24349">
    <property type="entry name" value="SERINE/THREONINE-PROTEIN KINASE"/>
    <property type="match status" value="1"/>
</dbReference>
<feature type="compositionally biased region" description="Acidic residues" evidence="10">
    <location>
        <begin position="57"/>
        <end position="73"/>
    </location>
</feature>
<feature type="compositionally biased region" description="Low complexity" evidence="10">
    <location>
        <begin position="463"/>
        <end position="472"/>
    </location>
</feature>
<dbReference type="FunFam" id="3.30.200.20:FF:000906">
    <property type="entry name" value="CRE-MNK-1 protein"/>
    <property type="match status" value="1"/>
</dbReference>
<dbReference type="SUPFAM" id="SSF56112">
    <property type="entry name" value="Protein kinase-like (PK-like)"/>
    <property type="match status" value="1"/>
</dbReference>
<evidence type="ECO:0000256" key="4">
    <source>
        <dbReference type="ARBA" id="ARBA00022679"/>
    </source>
</evidence>
<evidence type="ECO:0000256" key="8">
    <source>
        <dbReference type="ARBA" id="ARBA00022842"/>
    </source>
</evidence>
<feature type="region of interest" description="Disordered" evidence="10">
    <location>
        <begin position="454"/>
        <end position="485"/>
    </location>
</feature>
<dbReference type="PROSITE" id="PS00107">
    <property type="entry name" value="PROTEIN_KINASE_ATP"/>
    <property type="match status" value="1"/>
</dbReference>
<dbReference type="PROSITE" id="PS00108">
    <property type="entry name" value="PROTEIN_KINASE_ST"/>
    <property type="match status" value="1"/>
</dbReference>
<dbReference type="GO" id="GO:0004674">
    <property type="term" value="F:protein serine/threonine kinase activity"/>
    <property type="evidence" value="ECO:0007669"/>
    <property type="project" value="UniProtKB-KW"/>
</dbReference>
<keyword evidence="7 9" id="KW-0067">ATP-binding</keyword>
<dbReference type="InterPro" id="IPR050205">
    <property type="entry name" value="CDPK_Ser/Thr_kinases"/>
</dbReference>
<dbReference type="STRING" id="53326.A0A016UI86"/>
<sequence>MKNLTYAFSDAPLSDDEEREMSLNRFGSNSSSESGDRRSRSYYGGRDTDRFFGGAFEGDESDDDVDGVDDEPPAELVPLGMRGGSGSSSVRSPRNRTRSGSHQHKPGFFDFYKLTQEKLGAGAYASVQTCVSIASGKEYAVKVVDKNEESHTRSRILREVNTFKMCKNQPNIVQLIEWFEDDVNFYMVFEKMRGGPLLEHIIRKGYFTEEEARRVTVDIATALKFLHDRGIAHRDVKPENILCTEPDRVSPVKLCDLDLASRPVKGHSPPRMPQIASEPDLASPVGSAEFMAPEVVDAFVNDALRYDKRCDMWSLGVILYIMLCGYAPFQGECDDEDCGWSEGQPCDDCQQELFRRIQCGEYDFPAEEWSMISAEAKHLVSSLLVKNVSERLTANEVLDHPWVKQSAPSTILQTPSNLFRIDSARDVQQMSEHFNVMNRFVAARLSSRLEKITINEDDKESATDSVSSASSTEPPPNHFGTNDHQVPQALPLFMMPPEAFVDAFSGMVMYPPGSEPPSPEVTAKNRANTSESSSNDVSSKADTSGHAAGTSSSASRQACNTINGIRRYIASVSRGPTPETCQGAVVRQVISLCIRSRDGYLVVTVQFRAPRPICSVSNILRPKSLPRFRRRSRLLYHYYCTLTLRVLAGMSQPGRTLLLFIWSPSPHHHRFELILYIV</sequence>
<evidence type="ECO:0000256" key="3">
    <source>
        <dbReference type="ARBA" id="ARBA00022527"/>
    </source>
</evidence>
<keyword evidence="8" id="KW-0460">Magnesium</keyword>
<dbReference type="InterPro" id="IPR011009">
    <property type="entry name" value="Kinase-like_dom_sf"/>
</dbReference>
<feature type="region of interest" description="Disordered" evidence="10">
    <location>
        <begin position="1"/>
        <end position="104"/>
    </location>
</feature>
<keyword evidence="6" id="KW-0418">Kinase</keyword>
<evidence type="ECO:0000256" key="7">
    <source>
        <dbReference type="ARBA" id="ARBA00022840"/>
    </source>
</evidence>
<keyword evidence="5 9" id="KW-0547">Nucleotide-binding</keyword>
<feature type="compositionally biased region" description="Basic residues" evidence="10">
    <location>
        <begin position="93"/>
        <end position="104"/>
    </location>
</feature>
<accession>A0A016UI86</accession>
<name>A0A016UI86_9BILA</name>
<feature type="region of interest" description="Disordered" evidence="10">
    <location>
        <begin position="511"/>
        <end position="556"/>
    </location>
</feature>
<comment type="similarity">
    <text evidence="2">Belongs to the protein kinase superfamily. CAMK Ser/Thr protein kinase family.</text>
</comment>
<dbReference type="Gene3D" id="1.10.510.10">
    <property type="entry name" value="Transferase(Phosphotransferase) domain 1"/>
    <property type="match status" value="1"/>
</dbReference>
<evidence type="ECO:0000256" key="6">
    <source>
        <dbReference type="ARBA" id="ARBA00022777"/>
    </source>
</evidence>
<protein>
    <recommendedName>
        <fullName evidence="11">Protein kinase domain-containing protein</fullName>
    </recommendedName>
</protein>
<organism evidence="12 13">
    <name type="scientific">Ancylostoma ceylanicum</name>
    <dbReference type="NCBI Taxonomy" id="53326"/>
    <lineage>
        <taxon>Eukaryota</taxon>
        <taxon>Metazoa</taxon>
        <taxon>Ecdysozoa</taxon>
        <taxon>Nematoda</taxon>
        <taxon>Chromadorea</taxon>
        <taxon>Rhabditida</taxon>
        <taxon>Rhabditina</taxon>
        <taxon>Rhabditomorpha</taxon>
        <taxon>Strongyloidea</taxon>
        <taxon>Ancylostomatidae</taxon>
        <taxon>Ancylostomatinae</taxon>
        <taxon>Ancylostoma</taxon>
    </lineage>
</organism>
<dbReference type="FunFam" id="1.10.510.10:FF:000571">
    <property type="entry name" value="Maternal embryonic leucine zipper kinase"/>
    <property type="match status" value="1"/>
</dbReference>
<feature type="domain" description="Protein kinase" evidence="11">
    <location>
        <begin position="113"/>
        <end position="403"/>
    </location>
</feature>
<dbReference type="Pfam" id="PF00069">
    <property type="entry name" value="Pkinase"/>
    <property type="match status" value="1"/>
</dbReference>
<comment type="caution">
    <text evidence="12">The sequence shown here is derived from an EMBL/GenBank/DDBJ whole genome shotgun (WGS) entry which is preliminary data.</text>
</comment>
<evidence type="ECO:0000256" key="1">
    <source>
        <dbReference type="ARBA" id="ARBA00001946"/>
    </source>
</evidence>
<feature type="binding site" evidence="9">
    <location>
        <position position="142"/>
    </location>
    <ligand>
        <name>ATP</name>
        <dbReference type="ChEBI" id="CHEBI:30616"/>
    </ligand>
</feature>
<gene>
    <name evidence="12" type="primary">Acey_s0039.g79</name>
    <name evidence="12" type="synonym">Acey-mnk-1</name>
    <name evidence="12" type="ORF">Y032_0039g79</name>
</gene>
<dbReference type="GO" id="GO:0005524">
    <property type="term" value="F:ATP binding"/>
    <property type="evidence" value="ECO:0007669"/>
    <property type="project" value="UniProtKB-UniRule"/>
</dbReference>
<dbReference type="SMART" id="SM00220">
    <property type="entry name" value="S_TKc"/>
    <property type="match status" value="1"/>
</dbReference>
<dbReference type="PROSITE" id="PS50011">
    <property type="entry name" value="PROTEIN_KINASE_DOM"/>
    <property type="match status" value="1"/>
</dbReference>
<dbReference type="InterPro" id="IPR017441">
    <property type="entry name" value="Protein_kinase_ATP_BS"/>
</dbReference>
<evidence type="ECO:0000256" key="9">
    <source>
        <dbReference type="PROSITE-ProRule" id="PRU10141"/>
    </source>
</evidence>
<dbReference type="AlphaFoldDB" id="A0A016UI86"/>
<keyword evidence="13" id="KW-1185">Reference proteome</keyword>
<dbReference type="EMBL" id="JARK01001375">
    <property type="protein sequence ID" value="EYC14910.1"/>
    <property type="molecule type" value="Genomic_DNA"/>
</dbReference>
<reference evidence="13" key="1">
    <citation type="journal article" date="2015" name="Nat. Genet.">
        <title>The genome and transcriptome of the zoonotic hookworm Ancylostoma ceylanicum identify infection-specific gene families.</title>
        <authorList>
            <person name="Schwarz E.M."/>
            <person name="Hu Y."/>
            <person name="Antoshechkin I."/>
            <person name="Miller M.M."/>
            <person name="Sternberg P.W."/>
            <person name="Aroian R.V."/>
        </authorList>
    </citation>
    <scope>NUCLEOTIDE SEQUENCE</scope>
    <source>
        <strain evidence="13">HY135</strain>
    </source>
</reference>
<evidence type="ECO:0000313" key="12">
    <source>
        <dbReference type="EMBL" id="EYC14910.1"/>
    </source>
</evidence>
<evidence type="ECO:0000256" key="10">
    <source>
        <dbReference type="SAM" id="MobiDB-lite"/>
    </source>
</evidence>
<dbReference type="Gene3D" id="3.30.200.20">
    <property type="entry name" value="Phosphorylase Kinase, domain 1"/>
    <property type="match status" value="1"/>
</dbReference>
<evidence type="ECO:0000313" key="13">
    <source>
        <dbReference type="Proteomes" id="UP000024635"/>
    </source>
</evidence>
<dbReference type="Proteomes" id="UP000024635">
    <property type="component" value="Unassembled WGS sequence"/>
</dbReference>
<evidence type="ECO:0000256" key="5">
    <source>
        <dbReference type="ARBA" id="ARBA00022741"/>
    </source>
</evidence>
<dbReference type="OrthoDB" id="5794026at2759"/>
<proteinExistence type="inferred from homology"/>